<evidence type="ECO:0000313" key="8">
    <source>
        <dbReference type="EMBL" id="CAI4212273.1"/>
    </source>
</evidence>
<feature type="transmembrane region" description="Helical" evidence="6">
    <location>
        <begin position="193"/>
        <end position="212"/>
    </location>
</feature>
<evidence type="ECO:0000256" key="1">
    <source>
        <dbReference type="ARBA" id="ARBA00004141"/>
    </source>
</evidence>
<protein>
    <recommendedName>
        <fullName evidence="7">Integral membrane bound transporter domain-containing protein</fullName>
    </recommendedName>
</protein>
<keyword evidence="4 6" id="KW-0472">Membrane</keyword>
<accession>A0A9P1GXV0</accession>
<keyword evidence="2 6" id="KW-0812">Transmembrane</keyword>
<dbReference type="Pfam" id="PF13515">
    <property type="entry name" value="FUSC_2"/>
    <property type="match status" value="1"/>
</dbReference>
<dbReference type="InterPro" id="IPR052430">
    <property type="entry name" value="IVT-Associated"/>
</dbReference>
<dbReference type="GO" id="GO:0016020">
    <property type="term" value="C:membrane"/>
    <property type="evidence" value="ECO:0007669"/>
    <property type="project" value="UniProtKB-SubCell"/>
</dbReference>
<comment type="caution">
    <text evidence="8">The sequence shown here is derived from an EMBL/GenBank/DDBJ whole genome shotgun (WGS) entry which is preliminary data.</text>
</comment>
<dbReference type="InterPro" id="IPR049453">
    <property type="entry name" value="Memb_transporter_dom"/>
</dbReference>
<evidence type="ECO:0000256" key="4">
    <source>
        <dbReference type="ARBA" id="ARBA00023136"/>
    </source>
</evidence>
<evidence type="ECO:0000256" key="6">
    <source>
        <dbReference type="SAM" id="Phobius"/>
    </source>
</evidence>
<evidence type="ECO:0000256" key="5">
    <source>
        <dbReference type="SAM" id="MobiDB-lite"/>
    </source>
</evidence>
<sequence length="1021" mass="113020">MTSDTPAVTSPADATKFNPPLLPVSNNHTRTNSFHSVFTTESVPLRRRFEALVYNVVSLGALLWAWLRSPNGKAVLKCSLAYVLGTTATFWEPFADFLGRLDGKHIVATITVYFHPARTVGSMLEAILISIAAVLFAQVVSFASMATSLILSTKLGMVALARFVVLIVFIGGGLGFEEVVYGGQFSTAKNEQVLKMLLLGITITSAVNMLVWRSSARRGLRRAMSTGVVSLGEQIAAITRGFLNGSEEELHSTGYANTLAQLTSSHDTISSTLRESKFEYYFLGREKQYFAAKAIVASIDKLSQAVGGLRSACDAQFVLLKESNADPPNRALSPISSAARRPTITRAVSSFLRQTRENMASLDSISETVEIDDELVMSPEPVYADSVSVTGFRILVNVNFKSSLAEALSLYDQARTSSLQDLYDSIELEKARSEDVQADIEEVAAACSHFSYSLQSVAHEISAYLDAIDDFKFVVDANFRSWNWLRFWRYVWPSRKGDAIAMDDIEGDSLLEPHRRVVRPLRKSAMPQGIPDELLRRRDNYNWDAAGDVSEWARKVAKTWMGLLRWLTRDDILFGIKVGIGAIAWAAFAFIPTTRPTYKQWRGEWGLLSYMIVIATTVGASNTTSLARFRGTIIGAICALTGWIPVQLYLVFETKSGQLARMTLLTWNVSVLYAFSLARELYDDDQDDLDEDSRPLIFDICFHRFIAVTLGIVWGLIVCRIIWPLSGRKKFREGVSVLYLQLGLIWKRGPLAVLLRGGDNPTGYLRTAQKLDGLRNAAQSEFSLRGPFPKDPYARIMQSTNRILDGFHAMNLATMRRAHLSPGERALLRFTAPERAILCDRICHVCQVIASSVMLEYPLTDAIPSIIGVKDRLLSKMHQIRKQQAEMIEREQDARLNPDGGDLGLSHGTSTAVDIGTPGPPSPATTTPTPWRRRISSPYAERSTSRGRSGASYGASVREGMGFTFDSTVDASDLAIVKERDFSLLYIYTLLTSQVADELGKVLKEVEGLFGVLSEEALLLQ</sequence>
<feature type="region of interest" description="Disordered" evidence="5">
    <location>
        <begin position="1"/>
        <end position="22"/>
    </location>
</feature>
<feature type="transmembrane region" description="Helical" evidence="6">
    <location>
        <begin position="126"/>
        <end position="151"/>
    </location>
</feature>
<evidence type="ECO:0000256" key="2">
    <source>
        <dbReference type="ARBA" id="ARBA00022692"/>
    </source>
</evidence>
<dbReference type="Proteomes" id="UP000838763">
    <property type="component" value="Unassembled WGS sequence"/>
</dbReference>
<dbReference type="EMBL" id="CALLCH030000004">
    <property type="protein sequence ID" value="CAI4212273.1"/>
    <property type="molecule type" value="Genomic_DNA"/>
</dbReference>
<dbReference type="OrthoDB" id="68611at2759"/>
<keyword evidence="9" id="KW-1185">Reference proteome</keyword>
<evidence type="ECO:0000256" key="3">
    <source>
        <dbReference type="ARBA" id="ARBA00022989"/>
    </source>
</evidence>
<feature type="domain" description="Integral membrane bound transporter" evidence="7">
    <location>
        <begin position="598"/>
        <end position="718"/>
    </location>
</feature>
<feature type="transmembrane region" description="Helical" evidence="6">
    <location>
        <begin position="572"/>
        <end position="591"/>
    </location>
</feature>
<feature type="transmembrane region" description="Helical" evidence="6">
    <location>
        <begin position="702"/>
        <end position="723"/>
    </location>
</feature>
<proteinExistence type="predicted"/>
<reference evidence="8" key="1">
    <citation type="submission" date="2022-11" db="EMBL/GenBank/DDBJ databases">
        <authorList>
            <person name="Scott C."/>
            <person name="Bruce N."/>
        </authorList>
    </citation>
    <scope>NUCLEOTIDE SEQUENCE</scope>
</reference>
<dbReference type="AlphaFoldDB" id="A0A9P1GXV0"/>
<name>A0A9P1GXV0_9PEZI</name>
<dbReference type="PANTHER" id="PTHR47804:SF1">
    <property type="entry name" value="DUF2421 DOMAIN-CONTAINING PROTEIN"/>
    <property type="match status" value="1"/>
</dbReference>
<feature type="region of interest" description="Disordered" evidence="5">
    <location>
        <begin position="912"/>
        <end position="932"/>
    </location>
</feature>
<gene>
    <name evidence="8" type="ORF">PPNO1_LOCUS2039</name>
</gene>
<feature type="transmembrane region" description="Helical" evidence="6">
    <location>
        <begin position="633"/>
        <end position="652"/>
    </location>
</feature>
<comment type="subcellular location">
    <subcellularLocation>
        <location evidence="1">Membrane</location>
        <topology evidence="1">Multi-pass membrane protein</topology>
    </subcellularLocation>
</comment>
<evidence type="ECO:0000313" key="9">
    <source>
        <dbReference type="Proteomes" id="UP000838763"/>
    </source>
</evidence>
<feature type="transmembrane region" description="Helical" evidence="6">
    <location>
        <begin position="163"/>
        <end position="181"/>
    </location>
</feature>
<keyword evidence="3 6" id="KW-1133">Transmembrane helix</keyword>
<evidence type="ECO:0000259" key="7">
    <source>
        <dbReference type="Pfam" id="PF13515"/>
    </source>
</evidence>
<organism evidence="8 9">
    <name type="scientific">Parascedosporium putredinis</name>
    <dbReference type="NCBI Taxonomy" id="1442378"/>
    <lineage>
        <taxon>Eukaryota</taxon>
        <taxon>Fungi</taxon>
        <taxon>Dikarya</taxon>
        <taxon>Ascomycota</taxon>
        <taxon>Pezizomycotina</taxon>
        <taxon>Sordariomycetes</taxon>
        <taxon>Hypocreomycetidae</taxon>
        <taxon>Microascales</taxon>
        <taxon>Microascaceae</taxon>
        <taxon>Parascedosporium</taxon>
    </lineage>
</organism>
<dbReference type="PANTHER" id="PTHR47804">
    <property type="entry name" value="60S RIBOSOMAL PROTEIN L19"/>
    <property type="match status" value="1"/>
</dbReference>